<dbReference type="Gene3D" id="1.10.150.130">
    <property type="match status" value="1"/>
</dbReference>
<sequence>MKLVFDRQSERAEMLTTLANTAADRREDLIAEYRQRSEAAFAPETLRNYRMVIRLFRQWCEEREYSAVPPIDPRILAQWVDEMGGKLAANSIETRLWAIAELHRSHFLPSPTRHRLVDLALKGVKRKYGAHVRQAPPLTKREVVQAIERLGNSRRHIRDKALLWIATDSWCRASEISAFKVQDLIRQDDDSSLLYVRRSKTDQFGEGAYAFLSGRGTRAVLDWIELAKLQLDEPLLMKSQAGGKRIPLHTTTISNIIKRCTGRRDVSAHSTRVGGVHDAFKLGCDLSSIMVAGRWTSPEMPARYGRRIRASQSAAADVSRAFEAEAAAINTSKHAGERV</sequence>
<name>A0A1J0WJC3_9RHOB</name>
<gene>
    <name evidence="5" type="ORF">BOO69_14115</name>
</gene>
<evidence type="ECO:0000313" key="6">
    <source>
        <dbReference type="Proteomes" id="UP000181897"/>
    </source>
</evidence>
<dbReference type="InterPro" id="IPR004107">
    <property type="entry name" value="Integrase_SAM-like_N"/>
</dbReference>
<dbReference type="InterPro" id="IPR052925">
    <property type="entry name" value="Phage_Integrase-like_Recomb"/>
</dbReference>
<dbReference type="SUPFAM" id="SSF56349">
    <property type="entry name" value="DNA breaking-rejoining enzymes"/>
    <property type="match status" value="1"/>
</dbReference>
<dbReference type="InterPro" id="IPR002104">
    <property type="entry name" value="Integrase_catalytic"/>
</dbReference>
<dbReference type="GO" id="GO:0006310">
    <property type="term" value="P:DNA recombination"/>
    <property type="evidence" value="ECO:0007669"/>
    <property type="project" value="UniProtKB-KW"/>
</dbReference>
<keyword evidence="2" id="KW-0238">DNA-binding</keyword>
<keyword evidence="3" id="KW-0233">DNA recombination</keyword>
<protein>
    <submittedName>
        <fullName evidence="5">Recombinase XerD</fullName>
    </submittedName>
</protein>
<evidence type="ECO:0000256" key="3">
    <source>
        <dbReference type="ARBA" id="ARBA00023172"/>
    </source>
</evidence>
<evidence type="ECO:0000313" key="5">
    <source>
        <dbReference type="EMBL" id="APE44417.1"/>
    </source>
</evidence>
<dbReference type="InterPro" id="IPR013762">
    <property type="entry name" value="Integrase-like_cat_sf"/>
</dbReference>
<dbReference type="InterPro" id="IPR010998">
    <property type="entry name" value="Integrase_recombinase_N"/>
</dbReference>
<dbReference type="AlphaFoldDB" id="A0A1J0WJC3"/>
<dbReference type="Gene3D" id="1.10.443.10">
    <property type="entry name" value="Intergrase catalytic core"/>
    <property type="match status" value="1"/>
</dbReference>
<dbReference type="OrthoDB" id="7718754at2"/>
<dbReference type="SUPFAM" id="SSF47823">
    <property type="entry name" value="lambda integrase-like, N-terminal domain"/>
    <property type="match status" value="1"/>
</dbReference>
<keyword evidence="6" id="KW-1185">Reference proteome</keyword>
<keyword evidence="1" id="KW-0229">DNA integration</keyword>
<dbReference type="GO" id="GO:0015074">
    <property type="term" value="P:DNA integration"/>
    <property type="evidence" value="ECO:0007669"/>
    <property type="project" value="UniProtKB-KW"/>
</dbReference>
<organism evidence="5 6">
    <name type="scientific">Sulfitobacter alexandrii</name>
    <dbReference type="NCBI Taxonomy" id="1917485"/>
    <lineage>
        <taxon>Bacteria</taxon>
        <taxon>Pseudomonadati</taxon>
        <taxon>Pseudomonadota</taxon>
        <taxon>Alphaproteobacteria</taxon>
        <taxon>Rhodobacterales</taxon>
        <taxon>Roseobacteraceae</taxon>
        <taxon>Sulfitobacter</taxon>
    </lineage>
</organism>
<dbReference type="EMBL" id="CP018076">
    <property type="protein sequence ID" value="APE44417.1"/>
    <property type="molecule type" value="Genomic_DNA"/>
</dbReference>
<dbReference type="GO" id="GO:0003677">
    <property type="term" value="F:DNA binding"/>
    <property type="evidence" value="ECO:0007669"/>
    <property type="project" value="UniProtKB-KW"/>
</dbReference>
<evidence type="ECO:0000256" key="1">
    <source>
        <dbReference type="ARBA" id="ARBA00022908"/>
    </source>
</evidence>
<dbReference type="Pfam" id="PF02899">
    <property type="entry name" value="Phage_int_SAM_1"/>
    <property type="match status" value="1"/>
</dbReference>
<evidence type="ECO:0000259" key="4">
    <source>
        <dbReference type="PROSITE" id="PS51898"/>
    </source>
</evidence>
<evidence type="ECO:0000256" key="2">
    <source>
        <dbReference type="ARBA" id="ARBA00023125"/>
    </source>
</evidence>
<dbReference type="PANTHER" id="PTHR34605">
    <property type="entry name" value="PHAGE_INTEGRASE DOMAIN-CONTAINING PROTEIN"/>
    <property type="match status" value="1"/>
</dbReference>
<reference evidence="5 6" key="1">
    <citation type="submission" date="2016-11" db="EMBL/GenBank/DDBJ databases">
        <title>Complete genome sequence of Sulfitobacter sp. AM1-D1, a toxic bacteria associated with marine dinoflagellate Alexandrium minutum in East China Sea.</title>
        <authorList>
            <person name="Yang Q."/>
            <person name="Zhang X."/>
            <person name="Tian X."/>
        </authorList>
    </citation>
    <scope>NUCLEOTIDE SEQUENCE [LARGE SCALE GENOMIC DNA]</scope>
    <source>
        <strain evidence="5 6">AM1-D1</strain>
    </source>
</reference>
<dbReference type="InterPro" id="IPR011010">
    <property type="entry name" value="DNA_brk_join_enz"/>
</dbReference>
<feature type="domain" description="Tyr recombinase" evidence="4">
    <location>
        <begin position="133"/>
        <end position="317"/>
    </location>
</feature>
<accession>A0A1J0WJC3</accession>
<dbReference type="Proteomes" id="UP000181897">
    <property type="component" value="Chromosome"/>
</dbReference>
<dbReference type="PROSITE" id="PS51898">
    <property type="entry name" value="TYR_RECOMBINASE"/>
    <property type="match status" value="1"/>
</dbReference>
<dbReference type="RefSeq" id="WP_071972759.1">
    <property type="nucleotide sequence ID" value="NZ_CP018076.1"/>
</dbReference>
<dbReference type="KEGG" id="suam:BOO69_14115"/>
<proteinExistence type="predicted"/>
<dbReference type="PANTHER" id="PTHR34605:SF3">
    <property type="entry name" value="P CELL-TYPE AGGLUTINATION PROTEIN MAP4-LIKE-RELATED"/>
    <property type="match status" value="1"/>
</dbReference>
<dbReference type="Pfam" id="PF00589">
    <property type="entry name" value="Phage_integrase"/>
    <property type="match status" value="1"/>
</dbReference>
<dbReference type="STRING" id="1917485.BOO69_14115"/>